<dbReference type="EMBL" id="CP015163">
    <property type="protein sequence ID" value="AXB41834.1"/>
    <property type="molecule type" value="Genomic_DNA"/>
</dbReference>
<sequence>MRNLKNRLAFVAFTAGLALIGTSGAAVSAAAEPAATQQQVAEAAVAYLGSTRDLAVCHSAGLWHITHGSGTYYYCQEYYDPISGRWYALYVGS</sequence>
<keyword evidence="1" id="KW-0732">Signal</keyword>
<dbReference type="AlphaFoldDB" id="A0A344L1B0"/>
<evidence type="ECO:0000313" key="3">
    <source>
        <dbReference type="Proteomes" id="UP000250434"/>
    </source>
</evidence>
<dbReference type="KEGG" id="aab:A4R43_04230"/>
<reference evidence="2 3" key="1">
    <citation type="submission" date="2016-04" db="EMBL/GenBank/DDBJ databases">
        <title>Complete genome sequence and analysis of deep-sea sediment isolate, Amycolatopsis sp. WP1.</title>
        <authorList>
            <person name="Wang H."/>
            <person name="Chen S."/>
            <person name="Wu Q."/>
        </authorList>
    </citation>
    <scope>NUCLEOTIDE SEQUENCE [LARGE SCALE GENOMIC DNA]</scope>
    <source>
        <strain evidence="2 3">WP1</strain>
    </source>
</reference>
<dbReference type="Proteomes" id="UP000250434">
    <property type="component" value="Chromosome"/>
</dbReference>
<feature type="signal peptide" evidence="1">
    <location>
        <begin position="1"/>
        <end position="25"/>
    </location>
</feature>
<protein>
    <recommendedName>
        <fullName evidence="4">Secreted protein</fullName>
    </recommendedName>
</protein>
<name>A0A344L1B0_9PSEU</name>
<feature type="chain" id="PRO_5039212078" description="Secreted protein" evidence="1">
    <location>
        <begin position="26"/>
        <end position="93"/>
    </location>
</feature>
<gene>
    <name evidence="2" type="ORF">A4R43_04230</name>
</gene>
<keyword evidence="3" id="KW-1185">Reference proteome</keyword>
<dbReference type="RefSeq" id="WP_113691097.1">
    <property type="nucleotide sequence ID" value="NZ_CP015163.1"/>
</dbReference>
<organism evidence="2 3">
    <name type="scientific">Amycolatopsis albispora</name>
    <dbReference type="NCBI Taxonomy" id="1804986"/>
    <lineage>
        <taxon>Bacteria</taxon>
        <taxon>Bacillati</taxon>
        <taxon>Actinomycetota</taxon>
        <taxon>Actinomycetes</taxon>
        <taxon>Pseudonocardiales</taxon>
        <taxon>Pseudonocardiaceae</taxon>
        <taxon>Amycolatopsis</taxon>
    </lineage>
</organism>
<dbReference type="OrthoDB" id="9936873at2"/>
<evidence type="ECO:0008006" key="4">
    <source>
        <dbReference type="Google" id="ProtNLM"/>
    </source>
</evidence>
<proteinExistence type="predicted"/>
<evidence type="ECO:0000256" key="1">
    <source>
        <dbReference type="SAM" id="SignalP"/>
    </source>
</evidence>
<accession>A0A344L1B0</accession>
<evidence type="ECO:0000313" key="2">
    <source>
        <dbReference type="EMBL" id="AXB41834.1"/>
    </source>
</evidence>